<evidence type="ECO:0000313" key="15">
    <source>
        <dbReference type="Proteomes" id="UP001247754"/>
    </source>
</evidence>
<sequence length="339" mass="36221">MRAFAAATLAPVVLLGLGILFGGPWAAGALVYMTVLSFTLDRLIARALPEAPEGAEFPAADALSAVLALAHLALVPAVVWAVAGDSGLSGAARVALAAGAGLWFGQVSNSNAHELIHRSDRRLYRLGVAVYVSLLYGQHVSAHRLVHHRHVATDADPNSARRGESFYAFAARAWPAEFRAGRAAESALRKGRGLHPYAVYLGGAALWVAGIAWAFGWRGLLVYLALAAYAQAQLLLSDYVQHYGLRRALLPSGRFEPVGPGHSWDARPPFTAALMLNAPRHADHHAHPARPYPALRLPAGAAVLPHGLPVMAVLALAPPVWFRLMDRRLDRLARAVPQP</sequence>
<dbReference type="PANTHER" id="PTHR38674">
    <property type="entry name" value="ALKANE 1-MONOOXYGENASE 1"/>
    <property type="match status" value="1"/>
</dbReference>
<feature type="transmembrane region" description="Helical" evidence="12">
    <location>
        <begin position="197"/>
        <end position="215"/>
    </location>
</feature>
<evidence type="ECO:0000256" key="1">
    <source>
        <dbReference type="ARBA" id="ARBA00004429"/>
    </source>
</evidence>
<dbReference type="InterPro" id="IPR033885">
    <property type="entry name" value="AlkB/XylM"/>
</dbReference>
<evidence type="ECO:0000256" key="7">
    <source>
        <dbReference type="ARBA" id="ARBA00022989"/>
    </source>
</evidence>
<evidence type="ECO:0000256" key="8">
    <source>
        <dbReference type="ARBA" id="ARBA00023002"/>
    </source>
</evidence>
<protein>
    <submittedName>
        <fullName evidence="14">Alkane 1-monooxygenase</fullName>
    </submittedName>
</protein>
<evidence type="ECO:0000256" key="12">
    <source>
        <dbReference type="SAM" id="Phobius"/>
    </source>
</evidence>
<comment type="similarity">
    <text evidence="2">Belongs to the fatty acid desaturase type 1 family. AlkB subfamily.</text>
</comment>
<keyword evidence="8" id="KW-0560">Oxidoreductase</keyword>
<feature type="transmembrane region" description="Helical" evidence="12">
    <location>
        <begin position="62"/>
        <end position="83"/>
    </location>
</feature>
<organism evidence="14 15">
    <name type="scientific">Ruixingdingia sedimenti</name>
    <dbReference type="NCBI Taxonomy" id="3073604"/>
    <lineage>
        <taxon>Bacteria</taxon>
        <taxon>Pseudomonadati</taxon>
        <taxon>Pseudomonadota</taxon>
        <taxon>Alphaproteobacteria</taxon>
        <taxon>Rhodobacterales</taxon>
        <taxon>Paracoccaceae</taxon>
        <taxon>Ruixingdingia</taxon>
    </lineage>
</organism>
<keyword evidence="3" id="KW-1003">Cell membrane</keyword>
<evidence type="ECO:0000256" key="3">
    <source>
        <dbReference type="ARBA" id="ARBA00022475"/>
    </source>
</evidence>
<dbReference type="CDD" id="cd03512">
    <property type="entry name" value="Alkane-hydroxylase"/>
    <property type="match status" value="1"/>
</dbReference>
<accession>A0ABU1F6J7</accession>
<comment type="caution">
    <text evidence="14">The sequence shown here is derived from an EMBL/GenBank/DDBJ whole genome shotgun (WGS) entry which is preliminary data.</text>
</comment>
<feature type="domain" description="Fatty acid desaturase" evidence="13">
    <location>
        <begin position="95"/>
        <end position="296"/>
    </location>
</feature>
<dbReference type="EMBL" id="JAVKPH010000006">
    <property type="protein sequence ID" value="MDR5652501.1"/>
    <property type="molecule type" value="Genomic_DNA"/>
</dbReference>
<dbReference type="RefSeq" id="WP_310456746.1">
    <property type="nucleotide sequence ID" value="NZ_JAVKPH010000006.1"/>
</dbReference>
<keyword evidence="15" id="KW-1185">Reference proteome</keyword>
<name>A0ABU1F6J7_9RHOB</name>
<proteinExistence type="inferred from homology"/>
<keyword evidence="5 12" id="KW-0812">Transmembrane</keyword>
<keyword evidence="7 12" id="KW-1133">Transmembrane helix</keyword>
<evidence type="ECO:0000256" key="4">
    <source>
        <dbReference type="ARBA" id="ARBA00022519"/>
    </source>
</evidence>
<keyword evidence="10" id="KW-0503">Monooxygenase</keyword>
<dbReference type="PANTHER" id="PTHR38674:SF1">
    <property type="entry name" value="ALKANE 1-MONOOXYGENASE 1"/>
    <property type="match status" value="1"/>
</dbReference>
<dbReference type="Proteomes" id="UP001247754">
    <property type="component" value="Unassembled WGS sequence"/>
</dbReference>
<reference evidence="14 15" key="1">
    <citation type="submission" date="2023-09" db="EMBL/GenBank/DDBJ databases">
        <title>Xinfangfangia sedmenti sp. nov., isolated the sedment.</title>
        <authorList>
            <person name="Xu L."/>
        </authorList>
    </citation>
    <scope>NUCLEOTIDE SEQUENCE [LARGE SCALE GENOMIC DNA]</scope>
    <source>
        <strain evidence="14 15">LG-4</strain>
    </source>
</reference>
<evidence type="ECO:0000259" key="13">
    <source>
        <dbReference type="Pfam" id="PF00487"/>
    </source>
</evidence>
<gene>
    <name evidence="14" type="ORF">RGD00_07795</name>
</gene>
<keyword evidence="6" id="KW-0479">Metal-binding</keyword>
<comment type="subcellular location">
    <subcellularLocation>
        <location evidence="1">Cell inner membrane</location>
        <topology evidence="1">Multi-pass membrane protein</topology>
    </subcellularLocation>
</comment>
<dbReference type="InterPro" id="IPR005804">
    <property type="entry name" value="FA_desaturase_dom"/>
</dbReference>
<evidence type="ECO:0000256" key="2">
    <source>
        <dbReference type="ARBA" id="ARBA00010823"/>
    </source>
</evidence>
<evidence type="ECO:0000256" key="6">
    <source>
        <dbReference type="ARBA" id="ARBA00022723"/>
    </source>
</evidence>
<keyword evidence="4" id="KW-0997">Cell inner membrane</keyword>
<evidence type="ECO:0000256" key="11">
    <source>
        <dbReference type="ARBA" id="ARBA00023136"/>
    </source>
</evidence>
<dbReference type="Pfam" id="PF00487">
    <property type="entry name" value="FA_desaturase"/>
    <property type="match status" value="1"/>
</dbReference>
<evidence type="ECO:0000313" key="14">
    <source>
        <dbReference type="EMBL" id="MDR5652501.1"/>
    </source>
</evidence>
<keyword evidence="11 12" id="KW-0472">Membrane</keyword>
<evidence type="ECO:0000256" key="5">
    <source>
        <dbReference type="ARBA" id="ARBA00022692"/>
    </source>
</evidence>
<evidence type="ECO:0000256" key="10">
    <source>
        <dbReference type="ARBA" id="ARBA00023033"/>
    </source>
</evidence>
<evidence type="ECO:0000256" key="9">
    <source>
        <dbReference type="ARBA" id="ARBA00023004"/>
    </source>
</evidence>
<keyword evidence="9" id="KW-0408">Iron</keyword>